<dbReference type="EMBL" id="CAJVCH010038323">
    <property type="protein sequence ID" value="CAG7716411.1"/>
    <property type="molecule type" value="Genomic_DNA"/>
</dbReference>
<keyword evidence="6" id="KW-1185">Reference proteome</keyword>
<accession>A0A8J2JBD6</accession>
<keyword evidence="4" id="KW-0408">Iron</keyword>
<keyword evidence="3" id="KW-0479">Metal-binding</keyword>
<dbReference type="AlphaFoldDB" id="A0A8J2JBD6"/>
<evidence type="ECO:0000256" key="2">
    <source>
        <dbReference type="ARBA" id="ARBA00006787"/>
    </source>
</evidence>
<organism evidence="5 6">
    <name type="scientific">Allacma fusca</name>
    <dbReference type="NCBI Taxonomy" id="39272"/>
    <lineage>
        <taxon>Eukaryota</taxon>
        <taxon>Metazoa</taxon>
        <taxon>Ecdysozoa</taxon>
        <taxon>Arthropoda</taxon>
        <taxon>Hexapoda</taxon>
        <taxon>Collembola</taxon>
        <taxon>Symphypleona</taxon>
        <taxon>Sminthuridae</taxon>
        <taxon>Allacma</taxon>
    </lineage>
</organism>
<evidence type="ECO:0000313" key="5">
    <source>
        <dbReference type="EMBL" id="CAG7716411.1"/>
    </source>
</evidence>
<sequence>MNKLGKFNVDTGEVVVWKGTDTQHPGEPMFIPDPNSPGEDDGLIMSAVTETDPELLSFLLFLNAKTFEEMARV</sequence>
<name>A0A8J2JBD6_9HEXA</name>
<reference evidence="5" key="1">
    <citation type="submission" date="2021-06" db="EMBL/GenBank/DDBJ databases">
        <authorList>
            <person name="Hodson N. C."/>
            <person name="Mongue J. A."/>
            <person name="Jaron S. K."/>
        </authorList>
    </citation>
    <scope>NUCLEOTIDE SEQUENCE</scope>
</reference>
<dbReference type="Pfam" id="PF03055">
    <property type="entry name" value="RPE65"/>
    <property type="match status" value="1"/>
</dbReference>
<evidence type="ECO:0000256" key="3">
    <source>
        <dbReference type="ARBA" id="ARBA00022723"/>
    </source>
</evidence>
<protein>
    <submittedName>
        <fullName evidence="5">Uncharacterized protein</fullName>
    </submittedName>
</protein>
<dbReference type="InterPro" id="IPR004294">
    <property type="entry name" value="Carotenoid_Oase"/>
</dbReference>
<dbReference type="Proteomes" id="UP000708208">
    <property type="component" value="Unassembled WGS sequence"/>
</dbReference>
<dbReference type="GO" id="GO:0016702">
    <property type="term" value="F:oxidoreductase activity, acting on single donors with incorporation of molecular oxygen, incorporation of two atoms of oxygen"/>
    <property type="evidence" value="ECO:0007669"/>
    <property type="project" value="InterPro"/>
</dbReference>
<evidence type="ECO:0000256" key="1">
    <source>
        <dbReference type="ARBA" id="ARBA00001954"/>
    </source>
</evidence>
<evidence type="ECO:0000313" key="6">
    <source>
        <dbReference type="Proteomes" id="UP000708208"/>
    </source>
</evidence>
<gene>
    <name evidence="5" type="ORF">AFUS01_LOCUS5924</name>
</gene>
<comment type="similarity">
    <text evidence="2">Belongs to the carotenoid oxygenase family.</text>
</comment>
<evidence type="ECO:0000256" key="4">
    <source>
        <dbReference type="ARBA" id="ARBA00023004"/>
    </source>
</evidence>
<feature type="non-terminal residue" evidence="5">
    <location>
        <position position="73"/>
    </location>
</feature>
<dbReference type="OrthoDB" id="1069523at2759"/>
<dbReference type="GO" id="GO:0046872">
    <property type="term" value="F:metal ion binding"/>
    <property type="evidence" value="ECO:0007669"/>
    <property type="project" value="UniProtKB-KW"/>
</dbReference>
<comment type="caution">
    <text evidence="5">The sequence shown here is derived from an EMBL/GenBank/DDBJ whole genome shotgun (WGS) entry which is preliminary data.</text>
</comment>
<comment type="cofactor">
    <cofactor evidence="1">
        <name>Fe(2+)</name>
        <dbReference type="ChEBI" id="CHEBI:29033"/>
    </cofactor>
</comment>
<proteinExistence type="inferred from homology"/>